<gene>
    <name evidence="1" type="ORF">AB6A40_007438</name>
</gene>
<organism evidence="1 2">
    <name type="scientific">Gnathostoma spinigerum</name>
    <dbReference type="NCBI Taxonomy" id="75299"/>
    <lineage>
        <taxon>Eukaryota</taxon>
        <taxon>Metazoa</taxon>
        <taxon>Ecdysozoa</taxon>
        <taxon>Nematoda</taxon>
        <taxon>Chromadorea</taxon>
        <taxon>Rhabditida</taxon>
        <taxon>Spirurina</taxon>
        <taxon>Gnathostomatomorpha</taxon>
        <taxon>Gnathostomatoidea</taxon>
        <taxon>Gnathostomatidae</taxon>
        <taxon>Gnathostoma</taxon>
    </lineage>
</organism>
<evidence type="ECO:0000313" key="1">
    <source>
        <dbReference type="EMBL" id="MFH4980729.1"/>
    </source>
</evidence>
<dbReference type="EMBL" id="JBGFUD010005993">
    <property type="protein sequence ID" value="MFH4980729.1"/>
    <property type="molecule type" value="Genomic_DNA"/>
</dbReference>
<proteinExistence type="predicted"/>
<name>A0ABD6EL82_9BILA</name>
<dbReference type="AlphaFoldDB" id="A0ABD6EL82"/>
<comment type="caution">
    <text evidence="1">The sequence shown here is derived from an EMBL/GenBank/DDBJ whole genome shotgun (WGS) entry which is preliminary data.</text>
</comment>
<accession>A0ABD6EL82</accession>
<sequence length="66" mass="7490">MKNSPNITKTIDEYKLVFVDGYIIVEKCLSHDLLAVIYTESKYDMIARSDGMDATTKEIAEAIFEP</sequence>
<keyword evidence="2" id="KW-1185">Reference proteome</keyword>
<evidence type="ECO:0000313" key="2">
    <source>
        <dbReference type="Proteomes" id="UP001608902"/>
    </source>
</evidence>
<protein>
    <submittedName>
        <fullName evidence="1">Uncharacterized protein</fullName>
    </submittedName>
</protein>
<dbReference type="Proteomes" id="UP001608902">
    <property type="component" value="Unassembled WGS sequence"/>
</dbReference>
<reference evidence="1 2" key="1">
    <citation type="submission" date="2024-08" db="EMBL/GenBank/DDBJ databases">
        <title>Gnathostoma spinigerum genome.</title>
        <authorList>
            <person name="Gonzalez-Bertolin B."/>
            <person name="Monzon S."/>
            <person name="Zaballos A."/>
            <person name="Jimenez P."/>
            <person name="Dekumyoy P."/>
            <person name="Varona S."/>
            <person name="Cuesta I."/>
            <person name="Sumanam S."/>
            <person name="Adisakwattana P."/>
            <person name="Gasser R.B."/>
            <person name="Hernandez-Gonzalez A."/>
            <person name="Young N.D."/>
            <person name="Perteguer M.J."/>
        </authorList>
    </citation>
    <scope>NUCLEOTIDE SEQUENCE [LARGE SCALE GENOMIC DNA]</scope>
    <source>
        <strain evidence="1">AL3</strain>
        <tissue evidence="1">Liver</tissue>
    </source>
</reference>